<keyword evidence="2" id="KW-1185">Reference proteome</keyword>
<sequence length="162" mass="18074">MKQHDTEHSEIQLYEQRETDVASCSRFGTISAINESLDSVRIDFEGNPFGQPISARLGRQFKKAELQVAIDNQFHCRIEFINGDVSLPVVTDILFSILDDADELVIKAKKIIIEGEQELIVKSGETETRYSGRDARVTTKGKYVTSQAEKAQKIQGGTVAIN</sequence>
<accession>A0A1G8DSG3</accession>
<organism evidence="1 2">
    <name type="scientific">Vibrio xiamenensis</name>
    <dbReference type="NCBI Taxonomy" id="861298"/>
    <lineage>
        <taxon>Bacteria</taxon>
        <taxon>Pseudomonadati</taxon>
        <taxon>Pseudomonadota</taxon>
        <taxon>Gammaproteobacteria</taxon>
        <taxon>Vibrionales</taxon>
        <taxon>Vibrionaceae</taxon>
        <taxon>Vibrio</taxon>
    </lineage>
</organism>
<name>A0A1G8DSG3_9VIBR</name>
<dbReference type="RefSeq" id="WP_093276291.1">
    <property type="nucleotide sequence ID" value="NZ_FNDD01000021.1"/>
</dbReference>
<dbReference type="EMBL" id="FNDD01000021">
    <property type="protein sequence ID" value="SDH60592.1"/>
    <property type="molecule type" value="Genomic_DNA"/>
</dbReference>
<proteinExistence type="predicted"/>
<evidence type="ECO:0000313" key="2">
    <source>
        <dbReference type="Proteomes" id="UP000198854"/>
    </source>
</evidence>
<dbReference type="AlphaFoldDB" id="A0A1G8DSG3"/>
<evidence type="ECO:0000313" key="1">
    <source>
        <dbReference type="EMBL" id="SDH60592.1"/>
    </source>
</evidence>
<dbReference type="STRING" id="861298.SAMN04488136_12143"/>
<dbReference type="Proteomes" id="UP000198854">
    <property type="component" value="Unassembled WGS sequence"/>
</dbReference>
<dbReference type="OrthoDB" id="5871922at2"/>
<reference evidence="1 2" key="1">
    <citation type="submission" date="2016-10" db="EMBL/GenBank/DDBJ databases">
        <authorList>
            <person name="de Groot N.N."/>
        </authorList>
    </citation>
    <scope>NUCLEOTIDE SEQUENCE [LARGE SCALE GENOMIC DNA]</scope>
    <source>
        <strain evidence="1 2">CGMCC 1.10228</strain>
    </source>
</reference>
<gene>
    <name evidence="1" type="ORF">SAMN04488136_12143</name>
</gene>
<protein>
    <submittedName>
        <fullName evidence="1">Uncharacterized protein</fullName>
    </submittedName>
</protein>